<name>A0A3L0VXY2_ECOLX</name>
<organism evidence="1">
    <name type="scientific">Escherichia coli</name>
    <dbReference type="NCBI Taxonomy" id="562"/>
    <lineage>
        <taxon>Bacteria</taxon>
        <taxon>Pseudomonadati</taxon>
        <taxon>Pseudomonadota</taxon>
        <taxon>Gammaproteobacteria</taxon>
        <taxon>Enterobacterales</taxon>
        <taxon>Enterobacteriaceae</taxon>
        <taxon>Escherichia</taxon>
    </lineage>
</organism>
<dbReference type="AlphaFoldDB" id="A0A3L0VXY2"/>
<dbReference type="Gene3D" id="1.20.1280.40">
    <property type="entry name" value="HHA"/>
    <property type="match status" value="1"/>
</dbReference>
<evidence type="ECO:0000313" key="1">
    <source>
        <dbReference type="EMBL" id="MHO04598.1"/>
    </source>
</evidence>
<accession>A0A3L0VXY2</accession>
<sequence length="62" mass="7288">MGMTRDDFLILFRRAKTQDTLDLMLDAQLNKGRCVAECAYAILAHEKRELEIERGLFCRKLR</sequence>
<gene>
    <name evidence="1" type="ORF">D9F05_09460</name>
</gene>
<dbReference type="InterPro" id="IPR036666">
    <property type="entry name" value="HHA_sf"/>
</dbReference>
<protein>
    <submittedName>
        <fullName evidence="1">Uncharacterized protein</fullName>
    </submittedName>
</protein>
<reference evidence="1" key="1">
    <citation type="submission" date="2018-10" db="EMBL/GenBank/DDBJ databases">
        <authorList>
            <consortium name="NARMS: The National Antimicrobial Resistance Monitoring System"/>
        </authorList>
    </citation>
    <scope>NUCLEOTIDE SEQUENCE [LARGE SCALE GENOMIC DNA]</scope>
    <source>
        <strain evidence="1">CVM N17EC0388</strain>
    </source>
</reference>
<dbReference type="EMBL" id="RNRV01000013">
    <property type="protein sequence ID" value="MHO04598.1"/>
    <property type="molecule type" value="Genomic_DNA"/>
</dbReference>
<proteinExistence type="predicted"/>
<comment type="caution">
    <text evidence="1">The sequence shown here is derived from an EMBL/GenBank/DDBJ whole genome shotgun (WGS) entry which is preliminary data.</text>
</comment>